<keyword evidence="2" id="KW-1185">Reference proteome</keyword>
<comment type="caution">
    <text evidence="1">The sequence shown here is derived from an EMBL/GenBank/DDBJ whole genome shotgun (WGS) entry which is preliminary data.</text>
</comment>
<accession>A0ACC3CF98</accession>
<organism evidence="1 2">
    <name type="scientific">Pyropia yezoensis</name>
    <name type="common">Susabi-nori</name>
    <name type="synonym">Porphyra yezoensis</name>
    <dbReference type="NCBI Taxonomy" id="2788"/>
    <lineage>
        <taxon>Eukaryota</taxon>
        <taxon>Rhodophyta</taxon>
        <taxon>Bangiophyceae</taxon>
        <taxon>Bangiales</taxon>
        <taxon>Bangiaceae</taxon>
        <taxon>Pyropia</taxon>
    </lineage>
</organism>
<reference evidence="1" key="1">
    <citation type="submission" date="2019-11" db="EMBL/GenBank/DDBJ databases">
        <title>Nori genome reveals adaptations in red seaweeds to the harsh intertidal environment.</title>
        <authorList>
            <person name="Wang D."/>
            <person name="Mao Y."/>
        </authorList>
    </citation>
    <scope>NUCLEOTIDE SEQUENCE</scope>
    <source>
        <tissue evidence="1">Gametophyte</tissue>
    </source>
</reference>
<dbReference type="EMBL" id="CM020620">
    <property type="protein sequence ID" value="KAK1868610.1"/>
    <property type="molecule type" value="Genomic_DNA"/>
</dbReference>
<proteinExistence type="predicted"/>
<protein>
    <submittedName>
        <fullName evidence="1">Uncharacterized protein</fullName>
    </submittedName>
</protein>
<evidence type="ECO:0000313" key="2">
    <source>
        <dbReference type="Proteomes" id="UP000798662"/>
    </source>
</evidence>
<gene>
    <name evidence="1" type="ORF">I4F81_011095</name>
</gene>
<name>A0ACC3CF98_PYRYE</name>
<evidence type="ECO:0000313" key="1">
    <source>
        <dbReference type="EMBL" id="KAK1868610.1"/>
    </source>
</evidence>
<sequence length="420" mass="41718">MRVCKPLPLAAAVLFLLLLFTPQLTLAAFEPSFLYDDLATLSTADTPTVLVLLAPWCAACRAMAPMVASLGAAAAADGAAVTVGVVDTDEEPGVAPKFGVTAFPAILYFPPGYSLARGKAPTAPPLSYAPREGDPHPRPSPPSWPVAYGDHRQAPVVAAWVNALAGSPVLTVEEGPAYAAWLASAGGVLPPAPSVKPSYAADTPASDDEGDASKPPVYLDREGGEEVAMELTPTAAAAWSPATFWSAVAGHRHALVLWGAAAAETGVADGMASALMGSDAAAGDDGGWMVGVLSAPPGVGEPVGGAAVVDVSAGAPLAGAVGGGTAAGGGTVAGGLWGTADVVHCPGWGFGELFECINTWSVHRAKAQVAAEVGDASGIEGGAEWMGGGDVGSGASGVVDDTVEAEAVPLGSVDQVKQEL</sequence>
<dbReference type="Proteomes" id="UP000798662">
    <property type="component" value="Chromosome 3"/>
</dbReference>